<accession>A0A926RUB2</accession>
<dbReference type="AlphaFoldDB" id="A0A926RUB2"/>
<gene>
    <name evidence="9" type="ORF">IC620_10305</name>
</gene>
<dbReference type="Gene3D" id="1.10.10.10">
    <property type="entry name" value="Winged helix-like DNA-binding domain superfamily/Winged helix DNA-binding domain"/>
    <property type="match status" value="1"/>
</dbReference>
<dbReference type="GO" id="GO:0008483">
    <property type="term" value="F:transaminase activity"/>
    <property type="evidence" value="ECO:0007669"/>
    <property type="project" value="UniProtKB-KW"/>
</dbReference>
<evidence type="ECO:0000256" key="5">
    <source>
        <dbReference type="ARBA" id="ARBA00023015"/>
    </source>
</evidence>
<evidence type="ECO:0000259" key="8">
    <source>
        <dbReference type="PROSITE" id="PS50949"/>
    </source>
</evidence>
<keyword evidence="4" id="KW-0663">Pyridoxal phosphate</keyword>
<keyword evidence="3 9" id="KW-0032">Aminotransferase</keyword>
<proteinExistence type="inferred from homology"/>
<evidence type="ECO:0000256" key="3">
    <source>
        <dbReference type="ARBA" id="ARBA00022576"/>
    </source>
</evidence>
<dbReference type="PANTHER" id="PTHR46577">
    <property type="entry name" value="HTH-TYPE TRANSCRIPTIONAL REGULATORY PROTEIN GABR"/>
    <property type="match status" value="1"/>
</dbReference>
<evidence type="ECO:0000256" key="2">
    <source>
        <dbReference type="ARBA" id="ARBA00005384"/>
    </source>
</evidence>
<dbReference type="InterPro" id="IPR036388">
    <property type="entry name" value="WH-like_DNA-bd_sf"/>
</dbReference>
<dbReference type="InterPro" id="IPR000524">
    <property type="entry name" value="Tscrpt_reg_HTH_GntR"/>
</dbReference>
<evidence type="ECO:0000256" key="4">
    <source>
        <dbReference type="ARBA" id="ARBA00022898"/>
    </source>
</evidence>
<evidence type="ECO:0000256" key="7">
    <source>
        <dbReference type="ARBA" id="ARBA00023163"/>
    </source>
</evidence>
<dbReference type="SUPFAM" id="SSF53383">
    <property type="entry name" value="PLP-dependent transferases"/>
    <property type="match status" value="1"/>
</dbReference>
<dbReference type="PRINTS" id="PR00035">
    <property type="entry name" value="HTHGNTR"/>
</dbReference>
<reference evidence="9" key="1">
    <citation type="submission" date="2020-09" db="EMBL/GenBank/DDBJ databases">
        <title>A novel bacterium of genus Hazenella, isolated from South China Sea.</title>
        <authorList>
            <person name="Huang H."/>
            <person name="Mo K."/>
            <person name="Hu Y."/>
        </authorList>
    </citation>
    <scope>NUCLEOTIDE SEQUENCE</scope>
    <source>
        <strain evidence="9">IB182357</strain>
    </source>
</reference>
<dbReference type="InterPro" id="IPR051446">
    <property type="entry name" value="HTH_trans_reg/aminotransferase"/>
</dbReference>
<protein>
    <submittedName>
        <fullName evidence="9">PLP-dependent aminotransferase family protein</fullName>
    </submittedName>
</protein>
<dbReference type="GO" id="GO:0030170">
    <property type="term" value="F:pyridoxal phosphate binding"/>
    <property type="evidence" value="ECO:0007669"/>
    <property type="project" value="InterPro"/>
</dbReference>
<keyword evidence="7" id="KW-0804">Transcription</keyword>
<keyword evidence="6" id="KW-0238">DNA-binding</keyword>
<dbReference type="RefSeq" id="WP_191142129.1">
    <property type="nucleotide sequence ID" value="NZ_JACXAH010000013.1"/>
</dbReference>
<dbReference type="SUPFAM" id="SSF46785">
    <property type="entry name" value="Winged helix' DNA-binding domain"/>
    <property type="match status" value="1"/>
</dbReference>
<evidence type="ECO:0000256" key="6">
    <source>
        <dbReference type="ARBA" id="ARBA00023125"/>
    </source>
</evidence>
<evidence type="ECO:0000256" key="1">
    <source>
        <dbReference type="ARBA" id="ARBA00001933"/>
    </source>
</evidence>
<dbReference type="Pfam" id="PF00155">
    <property type="entry name" value="Aminotran_1_2"/>
    <property type="match status" value="1"/>
</dbReference>
<dbReference type="InterPro" id="IPR015421">
    <property type="entry name" value="PyrdxlP-dep_Trfase_major"/>
</dbReference>
<dbReference type="CDD" id="cd07377">
    <property type="entry name" value="WHTH_GntR"/>
    <property type="match status" value="1"/>
</dbReference>
<comment type="cofactor">
    <cofactor evidence="1">
        <name>pyridoxal 5'-phosphate</name>
        <dbReference type="ChEBI" id="CHEBI:597326"/>
    </cofactor>
</comment>
<comment type="caution">
    <text evidence="9">The sequence shown here is derived from an EMBL/GenBank/DDBJ whole genome shotgun (WGS) entry which is preliminary data.</text>
</comment>
<dbReference type="GO" id="GO:0003700">
    <property type="term" value="F:DNA-binding transcription factor activity"/>
    <property type="evidence" value="ECO:0007669"/>
    <property type="project" value="InterPro"/>
</dbReference>
<dbReference type="InterPro" id="IPR015424">
    <property type="entry name" value="PyrdxlP-dep_Trfase"/>
</dbReference>
<dbReference type="PROSITE" id="PS50949">
    <property type="entry name" value="HTH_GNTR"/>
    <property type="match status" value="1"/>
</dbReference>
<feature type="domain" description="HTH gntR-type" evidence="8">
    <location>
        <begin position="14"/>
        <end position="82"/>
    </location>
</feature>
<dbReference type="Proteomes" id="UP000661691">
    <property type="component" value="Unassembled WGS sequence"/>
</dbReference>
<evidence type="ECO:0000313" key="10">
    <source>
        <dbReference type="Proteomes" id="UP000661691"/>
    </source>
</evidence>
<dbReference type="InterPro" id="IPR036390">
    <property type="entry name" value="WH_DNA-bd_sf"/>
</dbReference>
<dbReference type="CDD" id="cd00609">
    <property type="entry name" value="AAT_like"/>
    <property type="match status" value="1"/>
</dbReference>
<dbReference type="Gene3D" id="3.40.640.10">
    <property type="entry name" value="Type I PLP-dependent aspartate aminotransferase-like (Major domain)"/>
    <property type="match status" value="1"/>
</dbReference>
<sequence length="480" mass="54416">MSIPFIHVNRSSSTPLPEQVANQIEAAIRTERLRSGQSLPTVRELAEMLQVSRETVQKAYRLLQQQEWIQSSPRMGTTVLGHIANQKEMSVPFPPSKEKKARLSEMRANLSRTGMFPISGLSLPPDPSVLQIMKEVAPQAVEAALCEGEDGPFGLLALRSHIQGLLMARAIYSRMEQICIVNGTQQAISLIARWLKSNKKTTVAVPQMCYIPIKEAFVEAGLKVIPIRHQMSGMDVDHLQEVLETEKVDVLFCMPNGHYPTGGSWSLEEKERVLDLAITHGLVLLEDEYFGELYLTEIPPMTLKALSHGREEEITIFYFCSFTNLFHLNLRVGYVVVPQTLIEVFEKAKYLLDRTTSLVGQQLLLYYWKQVDVAEQLALRRQHIRNALAETITSLNHWLPKAYSFAPPQMGTCMWVYAPSTFDGWDFFERCLQENVFVMPDFAFSVDQVLSGFQVNYSYTSATMMDEAVKRASRILSTMK</sequence>
<organism evidence="9 10">
    <name type="scientific">Polycladospora coralii</name>
    <dbReference type="NCBI Taxonomy" id="2771432"/>
    <lineage>
        <taxon>Bacteria</taxon>
        <taxon>Bacillati</taxon>
        <taxon>Bacillota</taxon>
        <taxon>Bacilli</taxon>
        <taxon>Bacillales</taxon>
        <taxon>Thermoactinomycetaceae</taxon>
        <taxon>Polycladospora</taxon>
    </lineage>
</organism>
<dbReference type="GO" id="GO:0003677">
    <property type="term" value="F:DNA binding"/>
    <property type="evidence" value="ECO:0007669"/>
    <property type="project" value="UniProtKB-KW"/>
</dbReference>
<comment type="similarity">
    <text evidence="2">In the C-terminal section; belongs to the class-I pyridoxal-phosphate-dependent aminotransferase family.</text>
</comment>
<name>A0A926RUB2_9BACL</name>
<dbReference type="EMBL" id="JACXAH010000013">
    <property type="protein sequence ID" value="MBD1372748.1"/>
    <property type="molecule type" value="Genomic_DNA"/>
</dbReference>
<evidence type="ECO:0000313" key="9">
    <source>
        <dbReference type="EMBL" id="MBD1372748.1"/>
    </source>
</evidence>
<dbReference type="Pfam" id="PF00392">
    <property type="entry name" value="GntR"/>
    <property type="match status" value="1"/>
</dbReference>
<keyword evidence="5" id="KW-0805">Transcription regulation</keyword>
<keyword evidence="10" id="KW-1185">Reference proteome</keyword>
<dbReference type="InterPro" id="IPR004839">
    <property type="entry name" value="Aminotransferase_I/II_large"/>
</dbReference>
<dbReference type="PANTHER" id="PTHR46577:SF1">
    <property type="entry name" value="HTH-TYPE TRANSCRIPTIONAL REGULATORY PROTEIN GABR"/>
    <property type="match status" value="1"/>
</dbReference>
<keyword evidence="3 9" id="KW-0808">Transferase</keyword>
<dbReference type="SMART" id="SM00345">
    <property type="entry name" value="HTH_GNTR"/>
    <property type="match status" value="1"/>
</dbReference>